<keyword evidence="5" id="KW-0732">Signal</keyword>
<feature type="domain" description="Protein kinase" evidence="16">
    <location>
        <begin position="59"/>
        <end position="345"/>
    </location>
</feature>
<dbReference type="FunFam" id="1.10.510.10:FF:000129">
    <property type="entry name" value="cysteine-rich receptor-like protein kinase 10"/>
    <property type="match status" value="1"/>
</dbReference>
<comment type="caution">
    <text evidence="17">The sequence shown here is derived from an EMBL/GenBank/DDBJ whole genome shotgun (WGS) entry which is preliminary data.</text>
</comment>
<name>A0AA38SKY9_9ASTR</name>
<dbReference type="FunFam" id="1.10.510.10:FF:000095">
    <property type="entry name" value="protein STRUBBELIG-RECEPTOR FAMILY 8"/>
    <property type="match status" value="1"/>
</dbReference>
<evidence type="ECO:0000256" key="9">
    <source>
        <dbReference type="ARBA" id="ARBA00022840"/>
    </source>
</evidence>
<dbReference type="EMBL" id="JARYMX010000008">
    <property type="protein sequence ID" value="KAJ9538316.1"/>
    <property type="molecule type" value="Genomic_DNA"/>
</dbReference>
<dbReference type="Gene3D" id="1.10.510.10">
    <property type="entry name" value="Transferase(Phosphotransferase) domain 1"/>
    <property type="match status" value="2"/>
</dbReference>
<evidence type="ECO:0000256" key="5">
    <source>
        <dbReference type="ARBA" id="ARBA00022729"/>
    </source>
</evidence>
<keyword evidence="8" id="KW-0418">Kinase</keyword>
<dbReference type="PROSITE" id="PS00108">
    <property type="entry name" value="PROTEIN_KINASE_ST"/>
    <property type="match status" value="2"/>
</dbReference>
<comment type="subcellular location">
    <subcellularLocation>
        <location evidence="1">Membrane</location>
        <topology evidence="1">Single-pass membrane protein</topology>
    </subcellularLocation>
</comment>
<evidence type="ECO:0000256" key="3">
    <source>
        <dbReference type="ARBA" id="ARBA00022679"/>
    </source>
</evidence>
<keyword evidence="18" id="KW-1185">Reference proteome</keyword>
<evidence type="ECO:0000313" key="18">
    <source>
        <dbReference type="Proteomes" id="UP001172457"/>
    </source>
</evidence>
<dbReference type="PANTHER" id="PTHR27006:SF616">
    <property type="entry name" value="CYSTEINE-RICH RECEPTOR-LIKE PROTEIN KINASE 10"/>
    <property type="match status" value="1"/>
</dbReference>
<sequence length="815" mass="92297">MFLVTGLIILMTIFNIIVYYLQLLQQEDCDDVENSSSLPSHQLCRRFSLAEIKLTTHDFDESFVIGKGGFGKVYKGIIDSEVSPVAIKRLNCDSSQGAPEFWTEISMLSKVRHSHIVSLIGYCKAGQEMVLVYEYMPNGSLADHLHKIKSKGRSSSLSWDERLNICIDAARGLDYLHTGTSVRQRIIHRDVKSSNILLDENLAAKISDFGLSRTGPSNLVDTTHVYTNLIRGTFGYMDEEYFLTRRLTRKSDVYAFGVVLFEVLSGRPAVNPLLEEEQRGLAGWARHCTREGTIINKLMDPCLRGKILPTCLEAFVEIADKCILKCPKDRPTMAEVVARLEYAFALQKGIDSSAVEGSTPSTTSTYDSSEISGISPEVQKVITANDTYLPHEELIDRYRPSSTASRLQQFIGRAKNKRIIRKVWSTFSAKSKATATANSIVDDDSSSESLVFYYGIRGYMRLEAHRLELDSLRVATENFSEANKIRQCAISSTYKGRLQNGKGIVVKRSHSSSQQVLQEYRNEVLLLGELEHENLIQLLGYCVEEMRVLLVFDLSVYASLDLLIFDYATRVLLDWNRRYQIILGVALGLRYIHTHAHQIVHCDVKSANIFLDKSLNPKLSDFGIARTLANNEAERHVLANDITQTRSRFCKAWLTPWHAEKLVLFEYLRKADVFAFGMLVLEIIRGQRSDGNFIHYAWRHWWKGKASNIIDPTMDVDSSIITRCIQIALLCVQEDADERPSMAEVVVMLLKGSSLTLRIPKESGMQVPSTSYLHDNENLETLEPDDENDVHVSLMEDHDYETVMESVEELNLNPR</sequence>
<dbReference type="InterPro" id="IPR001245">
    <property type="entry name" value="Ser-Thr/Tyr_kinase_cat_dom"/>
</dbReference>
<keyword evidence="4 15" id="KW-0812">Transmembrane</keyword>
<evidence type="ECO:0000256" key="15">
    <source>
        <dbReference type="SAM" id="Phobius"/>
    </source>
</evidence>
<dbReference type="InterPro" id="IPR017441">
    <property type="entry name" value="Protein_kinase_ATP_BS"/>
</dbReference>
<dbReference type="Proteomes" id="UP001172457">
    <property type="component" value="Chromosome 8"/>
</dbReference>
<evidence type="ECO:0000256" key="12">
    <source>
        <dbReference type="ARBA" id="ARBA00023170"/>
    </source>
</evidence>
<dbReference type="GO" id="GO:0016020">
    <property type="term" value="C:membrane"/>
    <property type="evidence" value="ECO:0007669"/>
    <property type="project" value="UniProtKB-SubCell"/>
</dbReference>
<dbReference type="GO" id="GO:0004674">
    <property type="term" value="F:protein serine/threonine kinase activity"/>
    <property type="evidence" value="ECO:0007669"/>
    <property type="project" value="UniProtKB-KW"/>
</dbReference>
<keyword evidence="13" id="KW-0325">Glycoprotein</keyword>
<dbReference type="GO" id="GO:0005524">
    <property type="term" value="F:ATP binding"/>
    <property type="evidence" value="ECO:0007669"/>
    <property type="project" value="UniProtKB-UniRule"/>
</dbReference>
<keyword evidence="6" id="KW-0677">Repeat</keyword>
<protein>
    <recommendedName>
        <fullName evidence="16">Protein kinase domain-containing protein</fullName>
    </recommendedName>
</protein>
<dbReference type="CDD" id="cd14066">
    <property type="entry name" value="STKc_IRAK"/>
    <property type="match status" value="1"/>
</dbReference>
<dbReference type="Gene3D" id="3.30.200.20">
    <property type="entry name" value="Phosphorylase Kinase, domain 1"/>
    <property type="match status" value="2"/>
</dbReference>
<feature type="domain" description="Protein kinase" evidence="16">
    <location>
        <begin position="479"/>
        <end position="757"/>
    </location>
</feature>
<dbReference type="SMART" id="SM00220">
    <property type="entry name" value="S_TKc"/>
    <property type="match status" value="1"/>
</dbReference>
<evidence type="ECO:0000256" key="6">
    <source>
        <dbReference type="ARBA" id="ARBA00022737"/>
    </source>
</evidence>
<evidence type="ECO:0000256" key="14">
    <source>
        <dbReference type="PROSITE-ProRule" id="PRU10141"/>
    </source>
</evidence>
<evidence type="ECO:0000256" key="8">
    <source>
        <dbReference type="ARBA" id="ARBA00022777"/>
    </source>
</evidence>
<evidence type="ECO:0000256" key="13">
    <source>
        <dbReference type="ARBA" id="ARBA00023180"/>
    </source>
</evidence>
<keyword evidence="12" id="KW-0675">Receptor</keyword>
<dbReference type="AlphaFoldDB" id="A0AA38SKY9"/>
<evidence type="ECO:0000313" key="17">
    <source>
        <dbReference type="EMBL" id="KAJ9538316.1"/>
    </source>
</evidence>
<dbReference type="InterPro" id="IPR011009">
    <property type="entry name" value="Kinase-like_dom_sf"/>
</dbReference>
<evidence type="ECO:0000256" key="11">
    <source>
        <dbReference type="ARBA" id="ARBA00023136"/>
    </source>
</evidence>
<evidence type="ECO:0000256" key="10">
    <source>
        <dbReference type="ARBA" id="ARBA00022989"/>
    </source>
</evidence>
<keyword evidence="2" id="KW-0723">Serine/threonine-protein kinase</keyword>
<dbReference type="SUPFAM" id="SSF56112">
    <property type="entry name" value="Protein kinase-like (PK-like)"/>
    <property type="match status" value="2"/>
</dbReference>
<dbReference type="PANTHER" id="PTHR27006">
    <property type="entry name" value="PROMASTIGOTE SURFACE ANTIGEN PROTEIN PSA"/>
    <property type="match status" value="1"/>
</dbReference>
<organism evidence="17 18">
    <name type="scientific">Centaurea solstitialis</name>
    <name type="common">yellow star-thistle</name>
    <dbReference type="NCBI Taxonomy" id="347529"/>
    <lineage>
        <taxon>Eukaryota</taxon>
        <taxon>Viridiplantae</taxon>
        <taxon>Streptophyta</taxon>
        <taxon>Embryophyta</taxon>
        <taxon>Tracheophyta</taxon>
        <taxon>Spermatophyta</taxon>
        <taxon>Magnoliopsida</taxon>
        <taxon>eudicotyledons</taxon>
        <taxon>Gunneridae</taxon>
        <taxon>Pentapetalae</taxon>
        <taxon>asterids</taxon>
        <taxon>campanulids</taxon>
        <taxon>Asterales</taxon>
        <taxon>Asteraceae</taxon>
        <taxon>Carduoideae</taxon>
        <taxon>Cardueae</taxon>
        <taxon>Centaureinae</taxon>
        <taxon>Centaurea</taxon>
    </lineage>
</organism>
<keyword evidence="7 14" id="KW-0547">Nucleotide-binding</keyword>
<dbReference type="PROSITE" id="PS50011">
    <property type="entry name" value="PROTEIN_KINASE_DOM"/>
    <property type="match status" value="2"/>
</dbReference>
<evidence type="ECO:0000256" key="7">
    <source>
        <dbReference type="ARBA" id="ARBA00022741"/>
    </source>
</evidence>
<feature type="transmembrane region" description="Helical" evidence="15">
    <location>
        <begin position="7"/>
        <end position="24"/>
    </location>
</feature>
<proteinExistence type="predicted"/>
<gene>
    <name evidence="17" type="ORF">OSB04_031049</name>
</gene>
<reference evidence="17" key="1">
    <citation type="submission" date="2023-03" db="EMBL/GenBank/DDBJ databases">
        <title>Chromosome-scale reference genome and RAD-based genetic map of yellow starthistle (Centaurea solstitialis) reveal putative structural variation and QTLs associated with invader traits.</title>
        <authorList>
            <person name="Reatini B."/>
            <person name="Cang F.A."/>
            <person name="Jiang Q."/>
            <person name="Mckibben M.T.W."/>
            <person name="Barker M.S."/>
            <person name="Rieseberg L.H."/>
            <person name="Dlugosch K.M."/>
        </authorList>
    </citation>
    <scope>NUCLEOTIDE SEQUENCE</scope>
    <source>
        <strain evidence="17">CAN-66</strain>
        <tissue evidence="17">Leaf</tissue>
    </source>
</reference>
<evidence type="ECO:0000259" key="16">
    <source>
        <dbReference type="PROSITE" id="PS50011"/>
    </source>
</evidence>
<dbReference type="FunFam" id="3.30.200.20:FF:000039">
    <property type="entry name" value="receptor-like protein kinase FERONIA"/>
    <property type="match status" value="1"/>
</dbReference>
<evidence type="ECO:0000256" key="1">
    <source>
        <dbReference type="ARBA" id="ARBA00004167"/>
    </source>
</evidence>
<dbReference type="Pfam" id="PF07714">
    <property type="entry name" value="PK_Tyr_Ser-Thr"/>
    <property type="match status" value="2"/>
</dbReference>
<keyword evidence="3" id="KW-0808">Transferase</keyword>
<keyword evidence="10 15" id="KW-1133">Transmembrane helix</keyword>
<evidence type="ECO:0000256" key="4">
    <source>
        <dbReference type="ARBA" id="ARBA00022692"/>
    </source>
</evidence>
<keyword evidence="11 15" id="KW-0472">Membrane</keyword>
<dbReference type="InterPro" id="IPR008271">
    <property type="entry name" value="Ser/Thr_kinase_AS"/>
</dbReference>
<dbReference type="GO" id="GO:0006950">
    <property type="term" value="P:response to stress"/>
    <property type="evidence" value="ECO:0007669"/>
    <property type="project" value="UniProtKB-ARBA"/>
</dbReference>
<accession>A0AA38SKY9</accession>
<evidence type="ECO:0000256" key="2">
    <source>
        <dbReference type="ARBA" id="ARBA00022527"/>
    </source>
</evidence>
<feature type="binding site" evidence="14">
    <location>
        <position position="88"/>
    </location>
    <ligand>
        <name>ATP</name>
        <dbReference type="ChEBI" id="CHEBI:30616"/>
    </ligand>
</feature>
<keyword evidence="9 14" id="KW-0067">ATP-binding</keyword>
<dbReference type="PROSITE" id="PS00107">
    <property type="entry name" value="PROTEIN_KINASE_ATP"/>
    <property type="match status" value="1"/>
</dbReference>
<dbReference type="InterPro" id="IPR000719">
    <property type="entry name" value="Prot_kinase_dom"/>
</dbReference>